<dbReference type="Proteomes" id="UP001217485">
    <property type="component" value="Unassembled WGS sequence"/>
</dbReference>
<sequence>MLRYPRRHGHLEIEHDVEEDDEPEAALCASAVSGREPPAGWIPAEIDRLIRQA</sequence>
<name>A0ABT5BW82_9BACT</name>
<evidence type="ECO:0000313" key="1">
    <source>
        <dbReference type="EMBL" id="MDC0677759.1"/>
    </source>
</evidence>
<comment type="caution">
    <text evidence="1">The sequence shown here is derived from an EMBL/GenBank/DDBJ whole genome shotgun (WGS) entry which is preliminary data.</text>
</comment>
<keyword evidence="2" id="KW-1185">Reference proteome</keyword>
<accession>A0ABT5BW82</accession>
<dbReference type="RefSeq" id="WP_272094511.1">
    <property type="nucleotide sequence ID" value="NZ_JAQNDK010000001.1"/>
</dbReference>
<reference evidence="1 2" key="1">
    <citation type="submission" date="2023-01" db="EMBL/GenBank/DDBJ databases">
        <title>Minimal conservation of predation-associated metabolite biosynthetic gene clusters underscores biosynthetic potential of Myxococcota including descriptions for ten novel species: Archangium lansinium sp. nov., Myxococcus landrumus sp. nov., Nannocystis bai.</title>
        <authorList>
            <person name="Ahearne A."/>
            <person name="Stevens C."/>
            <person name="Dowd S."/>
        </authorList>
    </citation>
    <scope>NUCLEOTIDE SEQUENCE [LARGE SCALE GENOMIC DNA]</scope>
    <source>
        <strain evidence="1 2">WIWO2</strain>
    </source>
</reference>
<organism evidence="1 2">
    <name type="scientific">Sorangium atrum</name>
    <dbReference type="NCBI Taxonomy" id="2995308"/>
    <lineage>
        <taxon>Bacteria</taxon>
        <taxon>Pseudomonadati</taxon>
        <taxon>Myxococcota</taxon>
        <taxon>Polyangia</taxon>
        <taxon>Polyangiales</taxon>
        <taxon>Polyangiaceae</taxon>
        <taxon>Sorangium</taxon>
    </lineage>
</organism>
<protein>
    <submittedName>
        <fullName evidence="1">Uncharacterized protein</fullName>
    </submittedName>
</protein>
<evidence type="ECO:0000313" key="2">
    <source>
        <dbReference type="Proteomes" id="UP001217485"/>
    </source>
</evidence>
<dbReference type="EMBL" id="JAQNDK010000001">
    <property type="protein sequence ID" value="MDC0677759.1"/>
    <property type="molecule type" value="Genomic_DNA"/>
</dbReference>
<proteinExistence type="predicted"/>
<gene>
    <name evidence="1" type="ORF">POL72_08385</name>
</gene>